<evidence type="ECO:0000259" key="2">
    <source>
        <dbReference type="PROSITE" id="PS50802"/>
    </source>
</evidence>
<dbReference type="Gene3D" id="3.90.70.80">
    <property type="match status" value="1"/>
</dbReference>
<dbReference type="GO" id="GO:0004843">
    <property type="term" value="F:cysteine-type deubiquitinase activity"/>
    <property type="evidence" value="ECO:0007669"/>
    <property type="project" value="TreeGrafter"/>
</dbReference>
<feature type="non-terminal residue" evidence="3">
    <location>
        <position position="1"/>
    </location>
</feature>
<feature type="region of interest" description="Disordered" evidence="1">
    <location>
        <begin position="169"/>
        <end position="189"/>
    </location>
</feature>
<accession>A0A1Q9BRY1</accession>
<dbReference type="PROSITE" id="PS50802">
    <property type="entry name" value="OTU"/>
    <property type="match status" value="1"/>
</dbReference>
<dbReference type="OrthoDB" id="424433at2759"/>
<evidence type="ECO:0000313" key="3">
    <source>
        <dbReference type="EMBL" id="OLP73404.1"/>
    </source>
</evidence>
<dbReference type="InterPro" id="IPR050704">
    <property type="entry name" value="Peptidase_C85-like"/>
</dbReference>
<keyword evidence="4" id="KW-1185">Reference proteome</keyword>
<feature type="domain" description="OTU" evidence="2">
    <location>
        <begin position="200"/>
        <end position="334"/>
    </location>
</feature>
<dbReference type="PANTHER" id="PTHR12419">
    <property type="entry name" value="OTU DOMAIN CONTAINING PROTEIN"/>
    <property type="match status" value="1"/>
</dbReference>
<dbReference type="GO" id="GO:0016579">
    <property type="term" value="P:protein deubiquitination"/>
    <property type="evidence" value="ECO:0007669"/>
    <property type="project" value="TreeGrafter"/>
</dbReference>
<gene>
    <name evidence="3" type="primary">OTUD6A</name>
    <name evidence="3" type="ORF">AK812_SmicGene47363</name>
</gene>
<proteinExistence type="predicted"/>
<dbReference type="Proteomes" id="UP000186817">
    <property type="component" value="Unassembled WGS sequence"/>
</dbReference>
<reference evidence="3 4" key="1">
    <citation type="submission" date="2016-02" db="EMBL/GenBank/DDBJ databases">
        <title>Genome analysis of coral dinoflagellate symbionts highlights evolutionary adaptations to a symbiotic lifestyle.</title>
        <authorList>
            <person name="Aranda M."/>
            <person name="Li Y."/>
            <person name="Liew Y.J."/>
            <person name="Baumgarten S."/>
            <person name="Simakov O."/>
            <person name="Wilson M."/>
            <person name="Piel J."/>
            <person name="Ashoor H."/>
            <person name="Bougouffa S."/>
            <person name="Bajic V.B."/>
            <person name="Ryu T."/>
            <person name="Ravasi T."/>
            <person name="Bayer T."/>
            <person name="Micklem G."/>
            <person name="Kim H."/>
            <person name="Bhak J."/>
            <person name="Lajeunesse T.C."/>
            <person name="Voolstra C.R."/>
        </authorList>
    </citation>
    <scope>NUCLEOTIDE SEQUENCE [LARGE SCALE GENOMIC DNA]</scope>
    <source>
        <strain evidence="3 4">CCMP2467</strain>
    </source>
</reference>
<dbReference type="EMBL" id="LSRX01005545">
    <property type="protein sequence ID" value="OLP73404.1"/>
    <property type="molecule type" value="Genomic_DNA"/>
</dbReference>
<name>A0A1Q9BRY1_SYMMI</name>
<protein>
    <submittedName>
        <fullName evidence="3">OTU domain-containing protein 6A</fullName>
    </submittedName>
</protein>
<dbReference type="InterPro" id="IPR003323">
    <property type="entry name" value="OTU_dom"/>
</dbReference>
<comment type="caution">
    <text evidence="3">The sequence shown here is derived from an EMBL/GenBank/DDBJ whole genome shotgun (WGS) entry which is preliminary data.</text>
</comment>
<dbReference type="SUPFAM" id="SSF54001">
    <property type="entry name" value="Cysteine proteinases"/>
    <property type="match status" value="1"/>
</dbReference>
<organism evidence="3 4">
    <name type="scientific">Symbiodinium microadriaticum</name>
    <name type="common">Dinoflagellate</name>
    <name type="synonym">Zooxanthella microadriatica</name>
    <dbReference type="NCBI Taxonomy" id="2951"/>
    <lineage>
        <taxon>Eukaryota</taxon>
        <taxon>Sar</taxon>
        <taxon>Alveolata</taxon>
        <taxon>Dinophyceae</taxon>
        <taxon>Suessiales</taxon>
        <taxon>Symbiodiniaceae</taxon>
        <taxon>Symbiodinium</taxon>
    </lineage>
</organism>
<dbReference type="InterPro" id="IPR038765">
    <property type="entry name" value="Papain-like_cys_pep_sf"/>
</dbReference>
<evidence type="ECO:0000256" key="1">
    <source>
        <dbReference type="SAM" id="MobiDB-lite"/>
    </source>
</evidence>
<sequence>IFGIIRVSESQATAITAHSGEGVFLDPSRKSNFPSFVTTWVDPLPKEAPLQYLSRVRATGCDYGIVVGLRSLGKRQRRDPNAATSRTWLLEHAPAHWTAQQAQEALATTFNDIAMIKQRRNRSGSAYYFRASHTTDHDMTETVPVDAAATPTGQPSEEVSASPTVVQADAAADGKTKRPQDGQQAAKKQCQAQRALPDSLTVQSIPPDGNCLFGAFSAGLALANGKSAVHPTLIRAQVTQHLKKHQSAYEPLWQGELPDTTKSSDFAEYLTAIGREGSWGSSLEIRALARLYNTRIVIFPRQFHFNVAAVHTQQKRRVVVLLHNGSHFDLVKPVQDKGWPQEILDVCAELPPTMRGGGPSSEAGGSLRTVWTAASGHTVWLGPLLDGQSGTLLVV</sequence>
<dbReference type="Pfam" id="PF02338">
    <property type="entry name" value="OTU"/>
    <property type="match status" value="1"/>
</dbReference>
<feature type="non-terminal residue" evidence="3">
    <location>
        <position position="395"/>
    </location>
</feature>
<evidence type="ECO:0000313" key="4">
    <source>
        <dbReference type="Proteomes" id="UP000186817"/>
    </source>
</evidence>
<dbReference type="AlphaFoldDB" id="A0A1Q9BRY1"/>
<dbReference type="CDD" id="cd22744">
    <property type="entry name" value="OTU"/>
    <property type="match status" value="1"/>
</dbReference>